<sequence length="92" mass="9485">MTYEGNEEKGQLAMARPHAKAASHCMATCKGAIDYGQGQAARCSNRPWPGRRGSSPQGQPMAPAAGAATRGQGGWAARGEAASDNPCGKGRR</sequence>
<dbReference type="EMBL" id="AMZH03010569">
    <property type="protein sequence ID" value="RRT54511.1"/>
    <property type="molecule type" value="Genomic_DNA"/>
</dbReference>
<dbReference type="AlphaFoldDB" id="A0A426YS55"/>
<evidence type="ECO:0000256" key="1">
    <source>
        <dbReference type="SAM" id="MobiDB-lite"/>
    </source>
</evidence>
<comment type="caution">
    <text evidence="2">The sequence shown here is derived from an EMBL/GenBank/DDBJ whole genome shotgun (WGS) entry which is preliminary data.</text>
</comment>
<organism evidence="2 3">
    <name type="scientific">Ensete ventricosum</name>
    <name type="common">Abyssinian banana</name>
    <name type="synonym">Musa ensete</name>
    <dbReference type="NCBI Taxonomy" id="4639"/>
    <lineage>
        <taxon>Eukaryota</taxon>
        <taxon>Viridiplantae</taxon>
        <taxon>Streptophyta</taxon>
        <taxon>Embryophyta</taxon>
        <taxon>Tracheophyta</taxon>
        <taxon>Spermatophyta</taxon>
        <taxon>Magnoliopsida</taxon>
        <taxon>Liliopsida</taxon>
        <taxon>Zingiberales</taxon>
        <taxon>Musaceae</taxon>
        <taxon>Ensete</taxon>
    </lineage>
</organism>
<evidence type="ECO:0000313" key="3">
    <source>
        <dbReference type="Proteomes" id="UP000287651"/>
    </source>
</evidence>
<proteinExistence type="predicted"/>
<feature type="compositionally biased region" description="Basic and acidic residues" evidence="1">
    <location>
        <begin position="1"/>
        <end position="10"/>
    </location>
</feature>
<feature type="region of interest" description="Disordered" evidence="1">
    <location>
        <begin position="1"/>
        <end position="20"/>
    </location>
</feature>
<reference evidence="2 3" key="1">
    <citation type="journal article" date="2014" name="Agronomy (Basel)">
        <title>A Draft Genome Sequence for Ensete ventricosum, the Drought-Tolerant Tree Against Hunger.</title>
        <authorList>
            <person name="Harrison J."/>
            <person name="Moore K.A."/>
            <person name="Paszkiewicz K."/>
            <person name="Jones T."/>
            <person name="Grant M."/>
            <person name="Ambacheew D."/>
            <person name="Muzemil S."/>
            <person name="Studholme D.J."/>
        </authorList>
    </citation>
    <scope>NUCLEOTIDE SEQUENCE [LARGE SCALE GENOMIC DNA]</scope>
</reference>
<accession>A0A426YS55</accession>
<feature type="region of interest" description="Disordered" evidence="1">
    <location>
        <begin position="40"/>
        <end position="92"/>
    </location>
</feature>
<protein>
    <submittedName>
        <fullName evidence="2">Uncharacterized protein</fullName>
    </submittedName>
</protein>
<evidence type="ECO:0000313" key="2">
    <source>
        <dbReference type="EMBL" id="RRT54511.1"/>
    </source>
</evidence>
<dbReference type="Proteomes" id="UP000287651">
    <property type="component" value="Unassembled WGS sequence"/>
</dbReference>
<gene>
    <name evidence="2" type="ORF">B296_00026410</name>
</gene>
<feature type="compositionally biased region" description="Low complexity" evidence="1">
    <location>
        <begin position="56"/>
        <end position="70"/>
    </location>
</feature>
<name>A0A426YS55_ENSVE</name>